<feature type="coiled-coil region" evidence="1">
    <location>
        <begin position="19"/>
        <end position="46"/>
    </location>
</feature>
<evidence type="ECO:0000313" key="2">
    <source>
        <dbReference type="EMBL" id="CAB4134189.1"/>
    </source>
</evidence>
<dbReference type="EMBL" id="LR796280">
    <property type="protein sequence ID" value="CAB4134189.1"/>
    <property type="molecule type" value="Genomic_DNA"/>
</dbReference>
<gene>
    <name evidence="2" type="ORF">UFOVP266_29</name>
</gene>
<keyword evidence="1" id="KW-0175">Coiled coil</keyword>
<sequence>MTGWRSKKMLTDRDLVDDIITLRRRLAEAERQRDNALDKCMALRAALATIAEGRDALKDLAQTAARLSCED</sequence>
<protein>
    <submittedName>
        <fullName evidence="2">Uncharacterized protein</fullName>
    </submittedName>
</protein>
<proteinExistence type="predicted"/>
<reference evidence="2" key="1">
    <citation type="submission" date="2020-04" db="EMBL/GenBank/DDBJ databases">
        <authorList>
            <person name="Chiriac C."/>
            <person name="Salcher M."/>
            <person name="Ghai R."/>
            <person name="Kavagutti S V."/>
        </authorList>
    </citation>
    <scope>NUCLEOTIDE SEQUENCE</scope>
</reference>
<evidence type="ECO:0000256" key="1">
    <source>
        <dbReference type="SAM" id="Coils"/>
    </source>
</evidence>
<name>A0A6J5LR98_9CAUD</name>
<accession>A0A6J5LR98</accession>
<organism evidence="2">
    <name type="scientific">uncultured Caudovirales phage</name>
    <dbReference type="NCBI Taxonomy" id="2100421"/>
    <lineage>
        <taxon>Viruses</taxon>
        <taxon>Duplodnaviria</taxon>
        <taxon>Heunggongvirae</taxon>
        <taxon>Uroviricota</taxon>
        <taxon>Caudoviricetes</taxon>
        <taxon>Peduoviridae</taxon>
        <taxon>Maltschvirus</taxon>
        <taxon>Maltschvirus maltsch</taxon>
    </lineage>
</organism>